<feature type="compositionally biased region" description="Low complexity" evidence="1">
    <location>
        <begin position="40"/>
        <end position="54"/>
    </location>
</feature>
<dbReference type="Proteomes" id="UP000703269">
    <property type="component" value="Unassembled WGS sequence"/>
</dbReference>
<comment type="caution">
    <text evidence="2">The sequence shown here is derived from an EMBL/GenBank/DDBJ whole genome shotgun (WGS) entry which is preliminary data.</text>
</comment>
<protein>
    <submittedName>
        <fullName evidence="2">Uncharacterized protein</fullName>
    </submittedName>
</protein>
<proteinExistence type="predicted"/>
<evidence type="ECO:0000313" key="2">
    <source>
        <dbReference type="EMBL" id="GJE94018.1"/>
    </source>
</evidence>
<evidence type="ECO:0000313" key="3">
    <source>
        <dbReference type="Proteomes" id="UP000703269"/>
    </source>
</evidence>
<gene>
    <name evidence="2" type="ORF">PsYK624_101860</name>
</gene>
<accession>A0A9P3LGP3</accession>
<reference evidence="2 3" key="1">
    <citation type="submission" date="2021-08" db="EMBL/GenBank/DDBJ databases">
        <title>Draft Genome Sequence of Phanerochaete sordida strain YK-624.</title>
        <authorList>
            <person name="Mori T."/>
            <person name="Dohra H."/>
            <person name="Suzuki T."/>
            <person name="Kawagishi H."/>
            <person name="Hirai H."/>
        </authorList>
    </citation>
    <scope>NUCLEOTIDE SEQUENCE [LARGE SCALE GENOMIC DNA]</scope>
    <source>
        <strain evidence="2 3">YK-624</strain>
    </source>
</reference>
<keyword evidence="3" id="KW-1185">Reference proteome</keyword>
<evidence type="ECO:0000256" key="1">
    <source>
        <dbReference type="SAM" id="MobiDB-lite"/>
    </source>
</evidence>
<name>A0A9P3LGP3_9APHY</name>
<dbReference type="EMBL" id="BPQB01000036">
    <property type="protein sequence ID" value="GJE94018.1"/>
    <property type="molecule type" value="Genomic_DNA"/>
</dbReference>
<sequence length="137" mass="15104">MNRAQSSSETPLLPRLGVVHSVKLREGTRRGYGVLKTSDDSSSSRPAPSSSDNDYLNTRALAMAAILDLPAVLSSFQQGKDSRGDQRRVSHRIADAQPLRLCSGVRYFPSARRCTLSALQESVPAPRAHMIRRCVRR</sequence>
<feature type="region of interest" description="Disordered" evidence="1">
    <location>
        <begin position="29"/>
        <end position="54"/>
    </location>
</feature>
<organism evidence="2 3">
    <name type="scientific">Phanerochaete sordida</name>
    <dbReference type="NCBI Taxonomy" id="48140"/>
    <lineage>
        <taxon>Eukaryota</taxon>
        <taxon>Fungi</taxon>
        <taxon>Dikarya</taxon>
        <taxon>Basidiomycota</taxon>
        <taxon>Agaricomycotina</taxon>
        <taxon>Agaricomycetes</taxon>
        <taxon>Polyporales</taxon>
        <taxon>Phanerochaetaceae</taxon>
        <taxon>Phanerochaete</taxon>
    </lineage>
</organism>
<dbReference type="AlphaFoldDB" id="A0A9P3LGP3"/>